<proteinExistence type="predicted"/>
<reference evidence="1 2" key="1">
    <citation type="submission" date="2021-06" db="EMBL/GenBank/DDBJ databases">
        <authorList>
            <person name="Kallberg Y."/>
            <person name="Tangrot J."/>
            <person name="Rosling A."/>
        </authorList>
    </citation>
    <scope>NUCLEOTIDE SEQUENCE [LARGE SCALE GENOMIC DNA]</scope>
    <source>
        <strain evidence="1 2">120-4 pot B 10/14</strain>
    </source>
</reference>
<keyword evidence="2" id="KW-1185">Reference proteome</keyword>
<dbReference type="Proteomes" id="UP000789901">
    <property type="component" value="Unassembled WGS sequence"/>
</dbReference>
<organism evidence="1 2">
    <name type="scientific">Gigaspora margarita</name>
    <dbReference type="NCBI Taxonomy" id="4874"/>
    <lineage>
        <taxon>Eukaryota</taxon>
        <taxon>Fungi</taxon>
        <taxon>Fungi incertae sedis</taxon>
        <taxon>Mucoromycota</taxon>
        <taxon>Glomeromycotina</taxon>
        <taxon>Glomeromycetes</taxon>
        <taxon>Diversisporales</taxon>
        <taxon>Gigasporaceae</taxon>
        <taxon>Gigaspora</taxon>
    </lineage>
</organism>
<protein>
    <submittedName>
        <fullName evidence="1">5190_t:CDS:1</fullName>
    </submittedName>
</protein>
<dbReference type="EMBL" id="CAJVQB010003217">
    <property type="protein sequence ID" value="CAG8601297.1"/>
    <property type="molecule type" value="Genomic_DNA"/>
</dbReference>
<evidence type="ECO:0000313" key="1">
    <source>
        <dbReference type="EMBL" id="CAG8601297.1"/>
    </source>
</evidence>
<name>A0ABN7UKI4_GIGMA</name>
<sequence length="146" mass="16609">MGTNKPFKSSEKFNPSENCKNSFSSVDSDNFVISIGPHGPFLDHGSFANCFCDQCSGCRIPLYTCKGENCEIKCLPHTRKCPKCVGPDYSARHRNNRKYYDSRKSRLNSENSIAISFEPLINKLSDVNNDLSEIWNNAWSEHFPQF</sequence>
<comment type="caution">
    <text evidence="1">The sequence shown here is derived from an EMBL/GenBank/DDBJ whole genome shotgun (WGS) entry which is preliminary data.</text>
</comment>
<gene>
    <name evidence="1" type="ORF">GMARGA_LOCUS6898</name>
</gene>
<accession>A0ABN7UKI4</accession>
<evidence type="ECO:0000313" key="2">
    <source>
        <dbReference type="Proteomes" id="UP000789901"/>
    </source>
</evidence>